<dbReference type="GO" id="GO:0005874">
    <property type="term" value="C:microtubule"/>
    <property type="evidence" value="ECO:0007669"/>
    <property type="project" value="UniProtKB-KW"/>
</dbReference>
<evidence type="ECO:0000313" key="7">
    <source>
        <dbReference type="EMBL" id="KAA3678755.1"/>
    </source>
</evidence>
<sequence>MFRGCISVKKVDEEMLNVQNKNSANFVERTPSNIKTAVCDIPPRGMKMAVTFIGNRTAMQDIFRRIAGQYVAMFRRKTFVHWYAAEGMEESEFFYAENNVSGLINEYQQFQDSEGNL</sequence>
<gene>
    <name evidence="7" type="ORF">DEA37_0003552</name>
</gene>
<dbReference type="GO" id="GO:0007017">
    <property type="term" value="P:microtubule-based process"/>
    <property type="evidence" value="ECO:0007669"/>
    <property type="project" value="InterPro"/>
</dbReference>
<dbReference type="GO" id="GO:0003924">
    <property type="term" value="F:GTPase activity"/>
    <property type="evidence" value="ECO:0007669"/>
    <property type="project" value="InterPro"/>
</dbReference>
<dbReference type="InterPro" id="IPR018316">
    <property type="entry name" value="Tubulin/FtsZ_2-layer-sand-dom"/>
</dbReference>
<comment type="caution">
    <text evidence="7">The sequence shown here is derived from an EMBL/GenBank/DDBJ whole genome shotgun (WGS) entry which is preliminary data.</text>
</comment>
<dbReference type="EMBL" id="QNGE01000972">
    <property type="protein sequence ID" value="KAA3678755.1"/>
    <property type="molecule type" value="Genomic_DNA"/>
</dbReference>
<dbReference type="AlphaFoldDB" id="A0A5J4NSX6"/>
<evidence type="ECO:0000256" key="3">
    <source>
        <dbReference type="ARBA" id="ARBA00022701"/>
    </source>
</evidence>
<dbReference type="Proteomes" id="UP000324629">
    <property type="component" value="Unassembled WGS sequence"/>
</dbReference>
<organism evidence="7 8">
    <name type="scientific">Paragonimus westermani</name>
    <dbReference type="NCBI Taxonomy" id="34504"/>
    <lineage>
        <taxon>Eukaryota</taxon>
        <taxon>Metazoa</taxon>
        <taxon>Spiralia</taxon>
        <taxon>Lophotrochozoa</taxon>
        <taxon>Platyhelminthes</taxon>
        <taxon>Trematoda</taxon>
        <taxon>Digenea</taxon>
        <taxon>Plagiorchiida</taxon>
        <taxon>Troglotremata</taxon>
        <taxon>Troglotrematidae</taxon>
        <taxon>Paragonimus</taxon>
    </lineage>
</organism>
<dbReference type="GO" id="GO:0005200">
    <property type="term" value="F:structural constituent of cytoskeleton"/>
    <property type="evidence" value="ECO:0007669"/>
    <property type="project" value="InterPro"/>
</dbReference>
<dbReference type="PANTHER" id="PTHR36527">
    <property type="entry name" value="OS01G0282866 PROTEIN"/>
    <property type="match status" value="1"/>
</dbReference>
<dbReference type="PANTHER" id="PTHR36527:SF3">
    <property type="entry name" value="OS01G0282866 PROTEIN"/>
    <property type="match status" value="1"/>
</dbReference>
<keyword evidence="4" id="KW-0547">Nucleotide-binding</keyword>
<dbReference type="InterPro" id="IPR037103">
    <property type="entry name" value="Tubulin/FtsZ-like_C"/>
</dbReference>
<proteinExistence type="inferred from homology"/>
<evidence type="ECO:0000256" key="4">
    <source>
        <dbReference type="ARBA" id="ARBA00022741"/>
    </source>
</evidence>
<evidence type="ECO:0000256" key="5">
    <source>
        <dbReference type="ARBA" id="ARBA00023134"/>
    </source>
</evidence>
<comment type="similarity">
    <text evidence="2">Belongs to the tubulin family.</text>
</comment>
<evidence type="ECO:0000313" key="8">
    <source>
        <dbReference type="Proteomes" id="UP000324629"/>
    </source>
</evidence>
<dbReference type="GO" id="GO:0005525">
    <property type="term" value="F:GTP binding"/>
    <property type="evidence" value="ECO:0007669"/>
    <property type="project" value="UniProtKB-KW"/>
</dbReference>
<feature type="domain" description="Tubulin/FtsZ 2-layer sandwich" evidence="6">
    <location>
        <begin position="1"/>
        <end position="66"/>
    </location>
</feature>
<dbReference type="SUPFAM" id="SSF55307">
    <property type="entry name" value="Tubulin C-terminal domain-like"/>
    <property type="match status" value="1"/>
</dbReference>
<dbReference type="InterPro" id="IPR002453">
    <property type="entry name" value="Beta_tubulin"/>
</dbReference>
<dbReference type="Pfam" id="PF03953">
    <property type="entry name" value="Tubulin_C"/>
    <property type="match status" value="1"/>
</dbReference>
<keyword evidence="3" id="KW-0493">Microtubule</keyword>
<name>A0A5J4NSX6_9TREM</name>
<dbReference type="Gene3D" id="3.30.1330.20">
    <property type="entry name" value="Tubulin/FtsZ, C-terminal domain"/>
    <property type="match status" value="1"/>
</dbReference>
<reference evidence="7 8" key="1">
    <citation type="journal article" date="2019" name="Gigascience">
        <title>Whole-genome sequence of the oriental lung fluke Paragonimus westermani.</title>
        <authorList>
            <person name="Oey H."/>
            <person name="Zakrzewski M."/>
            <person name="Narain K."/>
            <person name="Devi K.R."/>
            <person name="Agatsuma T."/>
            <person name="Nawaratna S."/>
            <person name="Gobert G.N."/>
            <person name="Jones M.K."/>
            <person name="Ragan M.A."/>
            <person name="McManus D.P."/>
            <person name="Krause L."/>
        </authorList>
    </citation>
    <scope>NUCLEOTIDE SEQUENCE [LARGE SCALE GENOMIC DNA]</scope>
    <source>
        <strain evidence="7 8">IND2009</strain>
    </source>
</reference>
<keyword evidence="8" id="KW-1185">Reference proteome</keyword>
<dbReference type="InterPro" id="IPR008280">
    <property type="entry name" value="Tub_FtsZ_C"/>
</dbReference>
<evidence type="ECO:0000256" key="1">
    <source>
        <dbReference type="ARBA" id="ARBA00001946"/>
    </source>
</evidence>
<accession>A0A5J4NSX6</accession>
<evidence type="ECO:0000259" key="6">
    <source>
        <dbReference type="Pfam" id="PF03953"/>
    </source>
</evidence>
<evidence type="ECO:0000256" key="2">
    <source>
        <dbReference type="ARBA" id="ARBA00009636"/>
    </source>
</evidence>
<keyword evidence="5" id="KW-0342">GTP-binding</keyword>
<dbReference type="InterPro" id="IPR023123">
    <property type="entry name" value="Tubulin_C"/>
</dbReference>
<dbReference type="PRINTS" id="PR01163">
    <property type="entry name" value="BETATUBULIN"/>
</dbReference>
<dbReference type="Gene3D" id="1.10.287.600">
    <property type="entry name" value="Helix hairpin bin"/>
    <property type="match status" value="1"/>
</dbReference>
<comment type="cofactor">
    <cofactor evidence="1">
        <name>Mg(2+)</name>
        <dbReference type="ChEBI" id="CHEBI:18420"/>
    </cofactor>
</comment>
<protein>
    <submittedName>
        <fullName evidence="7">Tubulin beta</fullName>
    </submittedName>
</protein>